<dbReference type="InterPro" id="IPR001214">
    <property type="entry name" value="SET_dom"/>
</dbReference>
<protein>
    <recommendedName>
        <fullName evidence="2">SET domain-containing protein</fullName>
    </recommendedName>
</protein>
<sequence length="298" mass="31599">MQPCSTAVLLLQLLAATSTSHALDADAAAAAWSTQRGVHAPKLAIRTTTDSVGGRGLFATDAVRKGEVVASIPKDLVWRAPAPADLPPEGRAWQTQLATQLLLAAAAGEEAWAPWLDALPTDFDAFAYLDCEDVDGWVQETAQRWGLPADRLAETLGERRGAYARRAAWFFSAEGPAALCGASPQSFRLAYCRVLSRAVTVDGKGCIGLVPFYDFLNHGRLGSEANVELLTYGQAVRRAGDASGAEGSFLDLDDMLLVATADIETGAELLTGYADAGADEDGYRVKLLLQYGICLPPA</sequence>
<dbReference type="PANTHER" id="PTHR13271">
    <property type="entry name" value="UNCHARACTERIZED PUTATIVE METHYLTRANSFERASE"/>
    <property type="match status" value="1"/>
</dbReference>
<keyword evidence="1" id="KW-0732">Signal</keyword>
<evidence type="ECO:0000313" key="5">
    <source>
        <dbReference type="Proteomes" id="UP000789595"/>
    </source>
</evidence>
<organism evidence="3">
    <name type="scientific">Pelagomonas calceolata</name>
    <dbReference type="NCBI Taxonomy" id="35677"/>
    <lineage>
        <taxon>Eukaryota</taxon>
        <taxon>Sar</taxon>
        <taxon>Stramenopiles</taxon>
        <taxon>Ochrophyta</taxon>
        <taxon>Pelagophyceae</taxon>
        <taxon>Pelagomonadales</taxon>
        <taxon>Pelagomonadaceae</taxon>
        <taxon>Pelagomonas</taxon>
    </lineage>
</organism>
<feature type="domain" description="SET" evidence="2">
    <location>
        <begin position="41"/>
        <end position="274"/>
    </location>
</feature>
<dbReference type="Proteomes" id="UP000789595">
    <property type="component" value="Unassembled WGS sequence"/>
</dbReference>
<evidence type="ECO:0000313" key="4">
    <source>
        <dbReference type="EMBL" id="CAH0370410.1"/>
    </source>
</evidence>
<evidence type="ECO:0000313" key="3">
    <source>
        <dbReference type="EMBL" id="CAE0703944.1"/>
    </source>
</evidence>
<dbReference type="Gene3D" id="3.90.1410.10">
    <property type="entry name" value="set domain protein methyltransferase, domain 1"/>
    <property type="match status" value="1"/>
</dbReference>
<feature type="chain" id="PRO_5035593693" description="SET domain-containing protein" evidence="1">
    <location>
        <begin position="23"/>
        <end position="298"/>
    </location>
</feature>
<dbReference type="InterPro" id="IPR050600">
    <property type="entry name" value="SETD3_SETD6_MTase"/>
</dbReference>
<feature type="signal peptide" evidence="1">
    <location>
        <begin position="1"/>
        <end position="22"/>
    </location>
</feature>
<dbReference type="EMBL" id="HBIW01022498">
    <property type="protein sequence ID" value="CAE0703944.1"/>
    <property type="molecule type" value="Transcribed_RNA"/>
</dbReference>
<dbReference type="CDD" id="cd10527">
    <property type="entry name" value="SET_LSMT"/>
    <property type="match status" value="1"/>
</dbReference>
<evidence type="ECO:0000256" key="1">
    <source>
        <dbReference type="SAM" id="SignalP"/>
    </source>
</evidence>
<name>A0A7S4ECF3_9STRA</name>
<dbReference type="OrthoDB" id="341421at2759"/>
<dbReference type="EMBL" id="CAKKNE010000003">
    <property type="protein sequence ID" value="CAH0370410.1"/>
    <property type="molecule type" value="Genomic_DNA"/>
</dbReference>
<dbReference type="PROSITE" id="PS50280">
    <property type="entry name" value="SET"/>
    <property type="match status" value="1"/>
</dbReference>
<dbReference type="SUPFAM" id="SSF82199">
    <property type="entry name" value="SET domain"/>
    <property type="match status" value="1"/>
</dbReference>
<reference evidence="3" key="1">
    <citation type="submission" date="2021-01" db="EMBL/GenBank/DDBJ databases">
        <authorList>
            <person name="Corre E."/>
            <person name="Pelletier E."/>
            <person name="Niang G."/>
            <person name="Scheremetjew M."/>
            <person name="Finn R."/>
            <person name="Kale V."/>
            <person name="Holt S."/>
            <person name="Cochrane G."/>
            <person name="Meng A."/>
            <person name="Brown T."/>
            <person name="Cohen L."/>
        </authorList>
    </citation>
    <scope>NUCLEOTIDE SEQUENCE</scope>
    <source>
        <strain evidence="3">CCMP1756</strain>
    </source>
</reference>
<dbReference type="AlphaFoldDB" id="A0A7S4ECF3"/>
<gene>
    <name evidence="3" type="ORF">PCAL00307_LOCUS19392</name>
    <name evidence="4" type="ORF">PECAL_3P02940</name>
</gene>
<evidence type="ECO:0000259" key="2">
    <source>
        <dbReference type="PROSITE" id="PS50280"/>
    </source>
</evidence>
<dbReference type="InterPro" id="IPR046341">
    <property type="entry name" value="SET_dom_sf"/>
</dbReference>
<reference evidence="4" key="2">
    <citation type="submission" date="2021-11" db="EMBL/GenBank/DDBJ databases">
        <authorList>
            <consortium name="Genoscope - CEA"/>
            <person name="William W."/>
        </authorList>
    </citation>
    <scope>NUCLEOTIDE SEQUENCE</scope>
</reference>
<proteinExistence type="predicted"/>
<dbReference type="GO" id="GO:0016279">
    <property type="term" value="F:protein-lysine N-methyltransferase activity"/>
    <property type="evidence" value="ECO:0007669"/>
    <property type="project" value="TreeGrafter"/>
</dbReference>
<accession>A0A7S4ECF3</accession>
<keyword evidence="5" id="KW-1185">Reference proteome</keyword>